<name>A0ACC1MUD0_9HYPO</name>
<dbReference type="EMBL" id="JANJQO010001501">
    <property type="protein sequence ID" value="KAJ2970625.1"/>
    <property type="molecule type" value="Genomic_DNA"/>
</dbReference>
<reference evidence="1" key="1">
    <citation type="submission" date="2022-08" db="EMBL/GenBank/DDBJ databases">
        <title>Genome Sequence of Lecanicillium fungicola.</title>
        <authorList>
            <person name="Buettner E."/>
        </authorList>
    </citation>
    <scope>NUCLEOTIDE SEQUENCE</scope>
    <source>
        <strain evidence="1">Babe33</strain>
    </source>
</reference>
<proteinExistence type="predicted"/>
<organism evidence="1 2">
    <name type="scientific">Zarea fungicola</name>
    <dbReference type="NCBI Taxonomy" id="93591"/>
    <lineage>
        <taxon>Eukaryota</taxon>
        <taxon>Fungi</taxon>
        <taxon>Dikarya</taxon>
        <taxon>Ascomycota</taxon>
        <taxon>Pezizomycotina</taxon>
        <taxon>Sordariomycetes</taxon>
        <taxon>Hypocreomycetidae</taxon>
        <taxon>Hypocreales</taxon>
        <taxon>Cordycipitaceae</taxon>
        <taxon>Zarea</taxon>
    </lineage>
</organism>
<gene>
    <name evidence="1" type="ORF">NQ176_g8097</name>
</gene>
<sequence length="231" mass="24142">MLSISNIIAGVAGQTPKGPAYYSYSCQPGMKKSQYPAAQGAVGQSVGGLLCNSDGYLELARPSIKQLCIPGEGGVYIQNDLSQGVATCGTCYPGDESMTDATWAAPGAKVPVWNPNQSSYFKWKDMKTSAQYYINPAGVPVEKACIWGSAASTPNTGNWAAVNLGVGMDDNGITYISLFLNKPTSNAQPDFNMEVLGGNSPCGFKDGAWIGGSDGCTTGLAKGQTATVRFY</sequence>
<evidence type="ECO:0000313" key="2">
    <source>
        <dbReference type="Proteomes" id="UP001143910"/>
    </source>
</evidence>
<protein>
    <submittedName>
        <fullName evidence="1">Uncharacterized protein</fullName>
    </submittedName>
</protein>
<dbReference type="Proteomes" id="UP001143910">
    <property type="component" value="Unassembled WGS sequence"/>
</dbReference>
<accession>A0ACC1MUD0</accession>
<comment type="caution">
    <text evidence="1">The sequence shown here is derived from an EMBL/GenBank/DDBJ whole genome shotgun (WGS) entry which is preliminary data.</text>
</comment>
<evidence type="ECO:0000313" key="1">
    <source>
        <dbReference type="EMBL" id="KAJ2970625.1"/>
    </source>
</evidence>
<keyword evidence="2" id="KW-1185">Reference proteome</keyword>